<gene>
    <name evidence="7" type="ORF">F3087_29095</name>
</gene>
<dbReference type="Gene3D" id="1.10.10.60">
    <property type="entry name" value="Homeodomain-like"/>
    <property type="match status" value="1"/>
</dbReference>
<dbReference type="InterPro" id="IPR001647">
    <property type="entry name" value="HTH_TetR"/>
</dbReference>
<organism evidence="7 8">
    <name type="scientific">Nocardia colli</name>
    <dbReference type="NCBI Taxonomy" id="2545717"/>
    <lineage>
        <taxon>Bacteria</taxon>
        <taxon>Bacillati</taxon>
        <taxon>Actinomycetota</taxon>
        <taxon>Actinomycetes</taxon>
        <taxon>Mycobacteriales</taxon>
        <taxon>Nocardiaceae</taxon>
        <taxon>Nocardia</taxon>
    </lineage>
</organism>
<proteinExistence type="predicted"/>
<protein>
    <submittedName>
        <fullName evidence="7">TetR/AcrR family transcriptional regulator</fullName>
    </submittedName>
</protein>
<accession>A0A5N0E8E8</accession>
<dbReference type="PROSITE" id="PS50977">
    <property type="entry name" value="HTH_TETR_2"/>
    <property type="match status" value="1"/>
</dbReference>
<dbReference type="InterPro" id="IPR009057">
    <property type="entry name" value="Homeodomain-like_sf"/>
</dbReference>
<name>A0A5N0E8E8_9NOCA</name>
<dbReference type="GO" id="GO:0003700">
    <property type="term" value="F:DNA-binding transcription factor activity"/>
    <property type="evidence" value="ECO:0007669"/>
    <property type="project" value="TreeGrafter"/>
</dbReference>
<keyword evidence="8" id="KW-1185">Reference proteome</keyword>
<evidence type="ECO:0000256" key="2">
    <source>
        <dbReference type="ARBA" id="ARBA00023125"/>
    </source>
</evidence>
<reference evidence="7 8" key="1">
    <citation type="submission" date="2019-09" db="EMBL/GenBank/DDBJ databases">
        <authorList>
            <person name="Wang X."/>
        </authorList>
    </citation>
    <scope>NUCLEOTIDE SEQUENCE [LARGE SCALE GENOMIC DNA]</scope>
    <source>
        <strain evidence="7 8">CICC 11023</strain>
    </source>
</reference>
<evidence type="ECO:0000256" key="3">
    <source>
        <dbReference type="ARBA" id="ARBA00023163"/>
    </source>
</evidence>
<dbReference type="Pfam" id="PF16859">
    <property type="entry name" value="TetR_C_11"/>
    <property type="match status" value="1"/>
</dbReference>
<dbReference type="AlphaFoldDB" id="A0A5N0E8E8"/>
<keyword evidence="2 4" id="KW-0238">DNA-binding</keyword>
<evidence type="ECO:0000259" key="6">
    <source>
        <dbReference type="PROSITE" id="PS50977"/>
    </source>
</evidence>
<dbReference type="PANTHER" id="PTHR30055">
    <property type="entry name" value="HTH-TYPE TRANSCRIPTIONAL REGULATOR RUTR"/>
    <property type="match status" value="1"/>
</dbReference>
<feature type="region of interest" description="Disordered" evidence="5">
    <location>
        <begin position="1"/>
        <end position="21"/>
    </location>
</feature>
<dbReference type="InterPro" id="IPR011075">
    <property type="entry name" value="TetR_C"/>
</dbReference>
<comment type="caution">
    <text evidence="7">The sequence shown here is derived from an EMBL/GenBank/DDBJ whole genome shotgun (WGS) entry which is preliminary data.</text>
</comment>
<dbReference type="InterPro" id="IPR050109">
    <property type="entry name" value="HTH-type_TetR-like_transc_reg"/>
</dbReference>
<dbReference type="Pfam" id="PF00440">
    <property type="entry name" value="TetR_N"/>
    <property type="match status" value="1"/>
</dbReference>
<dbReference type="SUPFAM" id="SSF48498">
    <property type="entry name" value="Tetracyclin repressor-like, C-terminal domain"/>
    <property type="match status" value="1"/>
</dbReference>
<evidence type="ECO:0000256" key="1">
    <source>
        <dbReference type="ARBA" id="ARBA00023015"/>
    </source>
</evidence>
<dbReference type="Proteomes" id="UP000323876">
    <property type="component" value="Unassembled WGS sequence"/>
</dbReference>
<feature type="DNA-binding region" description="H-T-H motif" evidence="4">
    <location>
        <begin position="38"/>
        <end position="57"/>
    </location>
</feature>
<dbReference type="InterPro" id="IPR036271">
    <property type="entry name" value="Tet_transcr_reg_TetR-rel_C_sf"/>
</dbReference>
<evidence type="ECO:0000256" key="4">
    <source>
        <dbReference type="PROSITE-ProRule" id="PRU00335"/>
    </source>
</evidence>
<dbReference type="EMBL" id="VXLC01000015">
    <property type="protein sequence ID" value="KAA8885688.1"/>
    <property type="molecule type" value="Genomic_DNA"/>
</dbReference>
<evidence type="ECO:0000313" key="8">
    <source>
        <dbReference type="Proteomes" id="UP000323876"/>
    </source>
</evidence>
<dbReference type="OrthoDB" id="4549829at2"/>
<dbReference type="GO" id="GO:0000976">
    <property type="term" value="F:transcription cis-regulatory region binding"/>
    <property type="evidence" value="ECO:0007669"/>
    <property type="project" value="TreeGrafter"/>
</dbReference>
<evidence type="ECO:0000313" key="7">
    <source>
        <dbReference type="EMBL" id="KAA8885688.1"/>
    </source>
</evidence>
<dbReference type="Gene3D" id="1.10.357.10">
    <property type="entry name" value="Tetracycline Repressor, domain 2"/>
    <property type="match status" value="1"/>
</dbReference>
<feature type="domain" description="HTH tetR-type" evidence="6">
    <location>
        <begin position="15"/>
        <end position="75"/>
    </location>
</feature>
<sequence>MAQTQTGQARPGGRTAKTRQKVHDAVRSLFSEGRDALSIREVSERSGVHEVTLYRRWGTIESLVLDVAVTQLIEESPFPDSGDLRRDLLDWANAVAKQVQTREGFAFYRALAMARSPLFINGQADPAVDAAAYLGRRMAQIQQAIDHHRAEKGGNPPTVERIFDIVLAPIYLRAIFGYSAADVELEVLVDRAFNEGI</sequence>
<evidence type="ECO:0000256" key="5">
    <source>
        <dbReference type="SAM" id="MobiDB-lite"/>
    </source>
</evidence>
<dbReference type="PANTHER" id="PTHR30055:SF148">
    <property type="entry name" value="TETR-FAMILY TRANSCRIPTIONAL REGULATOR"/>
    <property type="match status" value="1"/>
</dbReference>
<dbReference type="SUPFAM" id="SSF46689">
    <property type="entry name" value="Homeodomain-like"/>
    <property type="match status" value="1"/>
</dbReference>
<dbReference type="RefSeq" id="WP_150405246.1">
    <property type="nucleotide sequence ID" value="NZ_VXLC01000015.1"/>
</dbReference>
<keyword evidence="3" id="KW-0804">Transcription</keyword>
<keyword evidence="1" id="KW-0805">Transcription regulation</keyword>